<keyword evidence="3" id="KW-1185">Reference proteome</keyword>
<keyword evidence="1" id="KW-0812">Transmembrane</keyword>
<sequence length="172" mass="19406">MTEIDYYLTDMKKNRPDYYAACDKDCAICGVKLCCHFEGQPCENNKNSLNPERSGLGMGDFHAPLLDKKYYTPKSPTNNSISETELKKYMKQHQISKITLRNGKLEIEYSDHHSEIKNITSEKEKEIQEYLKNHHNSVSFTELSSSFPNNKLGVGLIVGIVAGIISTALIAV</sequence>
<protein>
    <submittedName>
        <fullName evidence="2">Uncharacterized protein</fullName>
    </submittedName>
</protein>
<feature type="transmembrane region" description="Helical" evidence="1">
    <location>
        <begin position="152"/>
        <end position="171"/>
    </location>
</feature>
<organism evidence="2 3">
    <name type="scientific">Glomus cerebriforme</name>
    <dbReference type="NCBI Taxonomy" id="658196"/>
    <lineage>
        <taxon>Eukaryota</taxon>
        <taxon>Fungi</taxon>
        <taxon>Fungi incertae sedis</taxon>
        <taxon>Mucoromycota</taxon>
        <taxon>Glomeromycotina</taxon>
        <taxon>Glomeromycetes</taxon>
        <taxon>Glomerales</taxon>
        <taxon>Glomeraceae</taxon>
        <taxon>Glomus</taxon>
    </lineage>
</organism>
<keyword evidence="1" id="KW-1133">Transmembrane helix</keyword>
<gene>
    <name evidence="2" type="ORF">C1645_835429</name>
</gene>
<evidence type="ECO:0000313" key="2">
    <source>
        <dbReference type="EMBL" id="RIA82387.1"/>
    </source>
</evidence>
<dbReference type="AlphaFoldDB" id="A0A397SEG1"/>
<accession>A0A397SEG1</accession>
<evidence type="ECO:0000256" key="1">
    <source>
        <dbReference type="SAM" id="Phobius"/>
    </source>
</evidence>
<dbReference type="EMBL" id="QKYT01000670">
    <property type="protein sequence ID" value="RIA82387.1"/>
    <property type="molecule type" value="Genomic_DNA"/>
</dbReference>
<proteinExistence type="predicted"/>
<comment type="caution">
    <text evidence="2">The sequence shown here is derived from an EMBL/GenBank/DDBJ whole genome shotgun (WGS) entry which is preliminary data.</text>
</comment>
<dbReference type="OrthoDB" id="2449294at2759"/>
<name>A0A397SEG1_9GLOM</name>
<reference evidence="2 3" key="1">
    <citation type="submission" date="2018-06" db="EMBL/GenBank/DDBJ databases">
        <title>Comparative genomics reveals the genomic features of Rhizophagus irregularis, R. cerebriforme, R. diaphanum and Gigaspora rosea, and their symbiotic lifestyle signature.</title>
        <authorList>
            <person name="Morin E."/>
            <person name="San Clemente H."/>
            <person name="Chen E.C.H."/>
            <person name="De La Providencia I."/>
            <person name="Hainaut M."/>
            <person name="Kuo A."/>
            <person name="Kohler A."/>
            <person name="Murat C."/>
            <person name="Tang N."/>
            <person name="Roy S."/>
            <person name="Loubradou J."/>
            <person name="Henrissat B."/>
            <person name="Grigoriev I.V."/>
            <person name="Corradi N."/>
            <person name="Roux C."/>
            <person name="Martin F.M."/>
        </authorList>
    </citation>
    <scope>NUCLEOTIDE SEQUENCE [LARGE SCALE GENOMIC DNA]</scope>
    <source>
        <strain evidence="2 3">DAOM 227022</strain>
    </source>
</reference>
<evidence type="ECO:0000313" key="3">
    <source>
        <dbReference type="Proteomes" id="UP000265703"/>
    </source>
</evidence>
<dbReference type="Proteomes" id="UP000265703">
    <property type="component" value="Unassembled WGS sequence"/>
</dbReference>
<keyword evidence="1" id="KW-0472">Membrane</keyword>